<dbReference type="KEGG" id="hdt:HYPDE_25948"/>
<keyword evidence="1" id="KW-0677">Repeat</keyword>
<evidence type="ECO:0000259" key="3">
    <source>
        <dbReference type="PROSITE" id="PS51371"/>
    </source>
</evidence>
<feature type="domain" description="CBS" evidence="3">
    <location>
        <begin position="75"/>
        <end position="130"/>
    </location>
</feature>
<keyword evidence="2" id="KW-0129">CBS domain</keyword>
<dbReference type="InterPro" id="IPR051462">
    <property type="entry name" value="CBS_domain-containing"/>
</dbReference>
<evidence type="ECO:0000313" key="5">
    <source>
        <dbReference type="Proteomes" id="UP000005952"/>
    </source>
</evidence>
<dbReference type="InterPro" id="IPR000644">
    <property type="entry name" value="CBS_dom"/>
</dbReference>
<proteinExistence type="predicted"/>
<dbReference type="Gene3D" id="3.10.580.10">
    <property type="entry name" value="CBS-domain"/>
    <property type="match status" value="1"/>
</dbReference>
<keyword evidence="5" id="KW-1185">Reference proteome</keyword>
<dbReference type="PROSITE" id="PS51371">
    <property type="entry name" value="CBS"/>
    <property type="match status" value="2"/>
</dbReference>
<name>N0B3U8_9HYPH</name>
<feature type="domain" description="CBS" evidence="3">
    <location>
        <begin position="9"/>
        <end position="71"/>
    </location>
</feature>
<dbReference type="Pfam" id="PF00571">
    <property type="entry name" value="CBS"/>
    <property type="match status" value="2"/>
</dbReference>
<evidence type="ECO:0000313" key="4">
    <source>
        <dbReference type="EMBL" id="AGK56872.1"/>
    </source>
</evidence>
<evidence type="ECO:0000256" key="1">
    <source>
        <dbReference type="ARBA" id="ARBA00022737"/>
    </source>
</evidence>
<dbReference type="EMBL" id="CP005587">
    <property type="protein sequence ID" value="AGK56872.1"/>
    <property type="molecule type" value="Genomic_DNA"/>
</dbReference>
<dbReference type="AlphaFoldDB" id="N0B3U8"/>
<dbReference type="RefSeq" id="WP_015596909.1">
    <property type="nucleotide sequence ID" value="NC_021172.1"/>
</dbReference>
<protein>
    <submittedName>
        <fullName evidence="4">Signal transduction protein with CBS domains</fullName>
    </submittedName>
</protein>
<sequence length="139" mass="15483">MINRRLRYIVRDQQPLLMQAADTVQNACEAMRVKHVGSVLVVDEHQRLLGIFTGRDAVKLLAKGKGGRTALANAMTPNPVTLIPEQQAIDALRAMSDGGFRHVPVVEKGRIVGIVSRADFKSEELDRLEEEEALAERIW</sequence>
<gene>
    <name evidence="4" type="ORF">HYPDE_25948</name>
</gene>
<dbReference type="InterPro" id="IPR046342">
    <property type="entry name" value="CBS_dom_sf"/>
</dbReference>
<evidence type="ECO:0000256" key="2">
    <source>
        <dbReference type="PROSITE-ProRule" id="PRU00703"/>
    </source>
</evidence>
<dbReference type="Proteomes" id="UP000005952">
    <property type="component" value="Chromosome"/>
</dbReference>
<dbReference type="eggNOG" id="COG2905">
    <property type="taxonomic scope" value="Bacteria"/>
</dbReference>
<dbReference type="SUPFAM" id="SSF54631">
    <property type="entry name" value="CBS-domain pair"/>
    <property type="match status" value="1"/>
</dbReference>
<dbReference type="STRING" id="670307.HYPDE_25948"/>
<dbReference type="OrthoDB" id="9807125at2"/>
<organism evidence="4 5">
    <name type="scientific">Hyphomicrobium denitrificans 1NES1</name>
    <dbReference type="NCBI Taxonomy" id="670307"/>
    <lineage>
        <taxon>Bacteria</taxon>
        <taxon>Pseudomonadati</taxon>
        <taxon>Pseudomonadota</taxon>
        <taxon>Alphaproteobacteria</taxon>
        <taxon>Hyphomicrobiales</taxon>
        <taxon>Hyphomicrobiaceae</taxon>
        <taxon>Hyphomicrobium</taxon>
    </lineage>
</organism>
<dbReference type="SMART" id="SM00116">
    <property type="entry name" value="CBS"/>
    <property type="match status" value="2"/>
</dbReference>
<dbReference type="PANTHER" id="PTHR48108">
    <property type="entry name" value="CBS DOMAIN-CONTAINING PROTEIN CBSX2, CHLOROPLASTIC"/>
    <property type="match status" value="1"/>
</dbReference>
<dbReference type="PANTHER" id="PTHR48108:SF26">
    <property type="entry name" value="CBS DOMAIN-CONTAINING PROTEIN DDB_G0289609"/>
    <property type="match status" value="1"/>
</dbReference>
<accession>N0B3U8</accession>
<dbReference type="HOGENOM" id="CLU_040681_12_1_5"/>
<reference evidence="4 5" key="1">
    <citation type="journal article" date="2013" name="Genome Announc.">
        <title>Genome sequences for three denitrifying bacterial strains isolated from a uranium- and nitrate-contaminated subsurface environment.</title>
        <authorList>
            <person name="Venkatramanan R."/>
            <person name="Prakash O."/>
            <person name="Woyke T."/>
            <person name="Chain P."/>
            <person name="Goodwin L.A."/>
            <person name="Watson D."/>
            <person name="Brooks S."/>
            <person name="Kostka J.E."/>
            <person name="Green S.J."/>
        </authorList>
    </citation>
    <scope>NUCLEOTIDE SEQUENCE [LARGE SCALE GENOMIC DNA]</scope>
    <source>
        <strain evidence="4 5">1NES1</strain>
    </source>
</reference>